<organism evidence="2 3">
    <name type="scientific">Trypanosoma cruzi</name>
    <dbReference type="NCBI Taxonomy" id="5693"/>
    <lineage>
        <taxon>Eukaryota</taxon>
        <taxon>Discoba</taxon>
        <taxon>Euglenozoa</taxon>
        <taxon>Kinetoplastea</taxon>
        <taxon>Metakinetoplastina</taxon>
        <taxon>Trypanosomatida</taxon>
        <taxon>Trypanosomatidae</taxon>
        <taxon>Trypanosoma</taxon>
        <taxon>Schizotrypanum</taxon>
    </lineage>
</organism>
<gene>
    <name evidence="2" type="ORF">C4B63_6g435</name>
</gene>
<dbReference type="VEuPathDB" id="TriTrypDB:ECC02_006301"/>
<dbReference type="VEuPathDB" id="TriTrypDB:TcCL_NonESM02737"/>
<dbReference type="VEuPathDB" id="TriTrypDB:TCDM_07110"/>
<evidence type="ECO:0000313" key="3">
    <source>
        <dbReference type="Proteomes" id="UP000246121"/>
    </source>
</evidence>
<dbReference type="EMBL" id="PRFA01000006">
    <property type="protein sequence ID" value="PWV00691.1"/>
    <property type="molecule type" value="Genomic_DNA"/>
</dbReference>
<dbReference type="VEuPathDB" id="TriTrypDB:TCSYLVIO_002602"/>
<dbReference type="VEuPathDB" id="TriTrypDB:C4B63_6g435"/>
<evidence type="ECO:0000256" key="1">
    <source>
        <dbReference type="SAM" id="MobiDB-lite"/>
    </source>
</evidence>
<dbReference type="PANTHER" id="PTHR35614:SF6">
    <property type="match status" value="1"/>
</dbReference>
<dbReference type="Proteomes" id="UP000246121">
    <property type="component" value="Unassembled WGS sequence"/>
</dbReference>
<dbReference type="VEuPathDB" id="TriTrypDB:TcG_04775"/>
<feature type="region of interest" description="Disordered" evidence="1">
    <location>
        <begin position="535"/>
        <end position="560"/>
    </location>
</feature>
<comment type="caution">
    <text evidence="2">The sequence shown here is derived from an EMBL/GenBank/DDBJ whole genome shotgun (WGS) entry which is preliminary data.</text>
</comment>
<dbReference type="PANTHER" id="PTHR35614">
    <property type="match status" value="1"/>
</dbReference>
<dbReference type="VEuPathDB" id="TriTrypDB:Tc_MARK_1338"/>
<name>A0A2V2VWQ0_TRYCR</name>
<proteinExistence type="predicted"/>
<dbReference type="VEuPathDB" id="TriTrypDB:TcCLB.510901.230"/>
<sequence>MGAVPSRESLLRGLIRVTPNRESIDHTAATSRRSAWGSAQEMVLVPLIPDYFPSAEEPSFLLLFNVYKEASLCCDCVHEEDYLMNMKHLGTERELYEHYMHISKQRLFETDSELIAVHRAGRVFSAVPCAVAFVQECGSLISSSSSSSPAPCRRSPLGQTIPTVQLHGLHLYIVGFIGDTNLCPPSIPQNKAKDNPFRMLLLLSKSVGGNQRMLVTSLAAYTLITQLRRIGIVDDPMMFAYLHSAYNGIGEQQQLGLNSLQLKEGTASEGQEVDKKWSWKSMNISGHVIFRPLEFTVALSDIPWLCYVREFRARLSESTLDVPPTIGNEKELLLSADTLTKHSLKTFVESDSLCGTMDAGPFKKCVEWACWHHETRFQSLVGAQATEFRAALAKENLKCVLEGNVFVDSGEPTGAQRGDVWIVGSDSYTRDRIHAAYTPVTRGSVMSHDGSQWCLQPDRFAEEILLSVFCDECKRARTADPDDPHWMRGTDGSLLCSETGLYCWKFVRHGMTLVYSTVPGFAKQRSRKKMHATLTHGNGGIVSDKPANSVGAKKKECGRSPSLNHSGPFLAVGRSSVVGLSRNSLSFENAFVGSHCESPSQWGAASYGEGGDVSCAHLSSEQDLKNPMRSFNSCELRNAVLSPPRPVSHPVDVRVPTIFSSQSTQLSVTAPAIASRQQKSCLGSFSQAASFQAGTPKIIKQTEHCLEARGKGTDGSTSGGGLRAYDREGKYRWEWGRRFK</sequence>
<reference evidence="2 3" key="1">
    <citation type="journal article" date="2018" name="Microb. Genom.">
        <title>Expanding an expanded genome: long-read sequencing of Trypanosoma cruzi.</title>
        <authorList>
            <person name="Berna L."/>
            <person name="Rodriguez M."/>
            <person name="Chiribao M.L."/>
            <person name="Parodi-Talice A."/>
            <person name="Pita S."/>
            <person name="Rijo G."/>
            <person name="Alvarez-Valin F."/>
            <person name="Robello C."/>
        </authorList>
    </citation>
    <scope>NUCLEOTIDE SEQUENCE [LARGE SCALE GENOMIC DNA]</scope>
    <source>
        <strain evidence="2 3">Dm28c</strain>
    </source>
</reference>
<dbReference type="VEuPathDB" id="TriTrypDB:TcBrA4_0078520"/>
<dbReference type="VEuPathDB" id="TriTrypDB:C3747_100g74"/>
<dbReference type="VEuPathDB" id="TriTrypDB:BCY84_15817"/>
<dbReference type="VEuPathDB" id="TriTrypDB:TcYC6_0012730"/>
<accession>A0A2V2VWQ0</accession>
<protein>
    <submittedName>
        <fullName evidence="2">Uncharacterized protein</fullName>
    </submittedName>
</protein>
<evidence type="ECO:0000313" key="2">
    <source>
        <dbReference type="EMBL" id="PWV00691.1"/>
    </source>
</evidence>
<dbReference type="AlphaFoldDB" id="A0A2V2VWQ0"/>